<evidence type="ECO:0000256" key="3">
    <source>
        <dbReference type="ARBA" id="ARBA00022833"/>
    </source>
</evidence>
<proteinExistence type="inferred from homology"/>
<comment type="cofactor">
    <cofactor evidence="6">
        <name>Zn(2+)</name>
        <dbReference type="ChEBI" id="CHEBI:29105"/>
    </cofactor>
    <text evidence="6">Binds 1 zinc ion per subunit. The zinc ion is important for the structural integrity of the protein.</text>
</comment>
<feature type="binding site" evidence="6">
    <location>
        <position position="128"/>
    </location>
    <ligand>
        <name>Zn(2+)</name>
        <dbReference type="ChEBI" id="CHEBI:29105"/>
    </ligand>
</feature>
<dbReference type="Pfam" id="PF01641">
    <property type="entry name" value="SelR"/>
    <property type="match status" value="1"/>
</dbReference>
<evidence type="ECO:0000313" key="8">
    <source>
        <dbReference type="EMBL" id="RRB06519.1"/>
    </source>
</evidence>
<feature type="binding site" evidence="6">
    <location>
        <position position="82"/>
    </location>
    <ligand>
        <name>Zn(2+)</name>
        <dbReference type="ChEBI" id="CHEBI:29105"/>
    </ligand>
</feature>
<evidence type="ECO:0000256" key="1">
    <source>
        <dbReference type="ARBA" id="ARBA00007174"/>
    </source>
</evidence>
<feature type="domain" description="MsrB" evidence="7">
    <location>
        <begin position="40"/>
        <end position="162"/>
    </location>
</feature>
<dbReference type="RefSeq" id="WP_124869639.1">
    <property type="nucleotide sequence ID" value="NZ_RQJO01000007.1"/>
</dbReference>
<dbReference type="GO" id="GO:0033743">
    <property type="term" value="F:peptide-methionine (R)-S-oxide reductase activity"/>
    <property type="evidence" value="ECO:0007669"/>
    <property type="project" value="UniProtKB-UniRule"/>
</dbReference>
<dbReference type="HAMAP" id="MF_01400">
    <property type="entry name" value="MsrB"/>
    <property type="match status" value="1"/>
</dbReference>
<dbReference type="GO" id="GO:0030091">
    <property type="term" value="P:protein repair"/>
    <property type="evidence" value="ECO:0007669"/>
    <property type="project" value="InterPro"/>
</dbReference>
<reference evidence="8 9" key="1">
    <citation type="submission" date="2018-11" db="EMBL/GenBank/DDBJ databases">
        <authorList>
            <person name="Zhou Z."/>
            <person name="Wang G."/>
        </authorList>
    </citation>
    <scope>NUCLEOTIDE SEQUENCE [LARGE SCALE GENOMIC DNA]</scope>
    <source>
        <strain evidence="8 9">KCTC52004</strain>
    </source>
</reference>
<feature type="active site" description="Nucleophile" evidence="6">
    <location>
        <position position="151"/>
    </location>
</feature>
<dbReference type="Proteomes" id="UP000271925">
    <property type="component" value="Unassembled WGS sequence"/>
</dbReference>
<protein>
    <recommendedName>
        <fullName evidence="6">Peptide methionine sulfoxide reductase MsrB</fullName>
        <ecNumber evidence="6">1.8.4.12</ecNumber>
    </recommendedName>
    <alternativeName>
        <fullName evidence="6">Peptide-methionine (R)-S-oxide reductase</fullName>
    </alternativeName>
</protein>
<dbReference type="FunFam" id="2.170.150.20:FF:000001">
    <property type="entry name" value="Peptide methionine sulfoxide reductase MsrB"/>
    <property type="match status" value="1"/>
</dbReference>
<keyword evidence="9" id="KW-1185">Reference proteome</keyword>
<keyword evidence="2 6" id="KW-0479">Metal-binding</keyword>
<dbReference type="AlphaFoldDB" id="A0A3P1C006"/>
<accession>A0A3P1C006</accession>
<comment type="similarity">
    <text evidence="1 6">Belongs to the MsrB Met sulfoxide reductase family.</text>
</comment>
<evidence type="ECO:0000256" key="2">
    <source>
        <dbReference type="ARBA" id="ARBA00022723"/>
    </source>
</evidence>
<keyword evidence="4 6" id="KW-0560">Oxidoreductase</keyword>
<evidence type="ECO:0000256" key="6">
    <source>
        <dbReference type="HAMAP-Rule" id="MF_01400"/>
    </source>
</evidence>
<dbReference type="GO" id="GO:0006979">
    <property type="term" value="P:response to oxidative stress"/>
    <property type="evidence" value="ECO:0007669"/>
    <property type="project" value="InterPro"/>
</dbReference>
<dbReference type="GO" id="GO:0008270">
    <property type="term" value="F:zinc ion binding"/>
    <property type="evidence" value="ECO:0007669"/>
    <property type="project" value="UniProtKB-UniRule"/>
</dbReference>
<dbReference type="EC" id="1.8.4.12" evidence="6"/>
<dbReference type="PROSITE" id="PS51790">
    <property type="entry name" value="MSRB"/>
    <property type="match status" value="1"/>
</dbReference>
<sequence length="162" mass="18001">MKRNLFIGVLCGLVLTGSIASISLTRNSDDAKPRKVVKTEAEWKKILTPEQFYVLRQQGTERPFTSPLVDNHEKGIFKCAACKTPLFSSSTKFESGTGWPSFYQPISKENVVEKSDRTHGMVRTEVECGVCGGHLGHVFDDGPKPTGLRYCMNGVALEFEKK</sequence>
<evidence type="ECO:0000259" key="7">
    <source>
        <dbReference type="PROSITE" id="PS51790"/>
    </source>
</evidence>
<comment type="caution">
    <text evidence="8">The sequence shown here is derived from an EMBL/GenBank/DDBJ whole genome shotgun (WGS) entry which is preliminary data.</text>
</comment>
<dbReference type="OrthoDB" id="4174719at2"/>
<keyword evidence="3 6" id="KW-0862">Zinc</keyword>
<dbReference type="SUPFAM" id="SSF51316">
    <property type="entry name" value="Mss4-like"/>
    <property type="match status" value="1"/>
</dbReference>
<gene>
    <name evidence="6 8" type="primary">msrB</name>
    <name evidence="8" type="ORF">EHT25_01580</name>
</gene>
<dbReference type="GO" id="GO:0005737">
    <property type="term" value="C:cytoplasm"/>
    <property type="evidence" value="ECO:0007669"/>
    <property type="project" value="TreeGrafter"/>
</dbReference>
<evidence type="ECO:0000313" key="9">
    <source>
        <dbReference type="Proteomes" id="UP000271925"/>
    </source>
</evidence>
<evidence type="ECO:0000256" key="5">
    <source>
        <dbReference type="ARBA" id="ARBA00048488"/>
    </source>
</evidence>
<dbReference type="InterPro" id="IPR028427">
    <property type="entry name" value="Met_Sox_Rdtase_MsrB"/>
</dbReference>
<organism evidence="8 9">
    <name type="scientific">Larkinella rosea</name>
    <dbReference type="NCBI Taxonomy" id="2025312"/>
    <lineage>
        <taxon>Bacteria</taxon>
        <taxon>Pseudomonadati</taxon>
        <taxon>Bacteroidota</taxon>
        <taxon>Cytophagia</taxon>
        <taxon>Cytophagales</taxon>
        <taxon>Spirosomataceae</taxon>
        <taxon>Larkinella</taxon>
    </lineage>
</organism>
<dbReference type="EMBL" id="RQJO01000007">
    <property type="protein sequence ID" value="RRB06519.1"/>
    <property type="molecule type" value="Genomic_DNA"/>
</dbReference>
<dbReference type="Gene3D" id="2.170.150.20">
    <property type="entry name" value="Peptide methionine sulfoxide reductase"/>
    <property type="match status" value="1"/>
</dbReference>
<dbReference type="InterPro" id="IPR002579">
    <property type="entry name" value="Met_Sox_Rdtase_MsrB_dom"/>
</dbReference>
<dbReference type="PANTHER" id="PTHR10173:SF57">
    <property type="entry name" value="PEPTIDE-METHIONINE (R)-S-OXIDE REDUCTASE"/>
    <property type="match status" value="1"/>
</dbReference>
<comment type="catalytic activity">
    <reaction evidence="5 6">
        <text>L-methionyl-[protein] + [thioredoxin]-disulfide + H2O = L-methionyl-(R)-S-oxide-[protein] + [thioredoxin]-dithiol</text>
        <dbReference type="Rhea" id="RHEA:24164"/>
        <dbReference type="Rhea" id="RHEA-COMP:10698"/>
        <dbReference type="Rhea" id="RHEA-COMP:10700"/>
        <dbReference type="Rhea" id="RHEA-COMP:12313"/>
        <dbReference type="Rhea" id="RHEA-COMP:12314"/>
        <dbReference type="ChEBI" id="CHEBI:15377"/>
        <dbReference type="ChEBI" id="CHEBI:16044"/>
        <dbReference type="ChEBI" id="CHEBI:29950"/>
        <dbReference type="ChEBI" id="CHEBI:45764"/>
        <dbReference type="ChEBI" id="CHEBI:50058"/>
        <dbReference type="EC" id="1.8.4.12"/>
    </reaction>
</comment>
<dbReference type="PANTHER" id="PTHR10173">
    <property type="entry name" value="METHIONINE SULFOXIDE REDUCTASE"/>
    <property type="match status" value="1"/>
</dbReference>
<feature type="binding site" evidence="6">
    <location>
        <position position="131"/>
    </location>
    <ligand>
        <name>Zn(2+)</name>
        <dbReference type="ChEBI" id="CHEBI:29105"/>
    </ligand>
</feature>
<dbReference type="NCBIfam" id="TIGR00357">
    <property type="entry name" value="peptide-methionine (R)-S-oxide reductase MsrB"/>
    <property type="match status" value="1"/>
</dbReference>
<name>A0A3P1C006_9BACT</name>
<evidence type="ECO:0000256" key="4">
    <source>
        <dbReference type="ARBA" id="ARBA00023002"/>
    </source>
</evidence>
<feature type="binding site" evidence="6">
    <location>
        <position position="79"/>
    </location>
    <ligand>
        <name>Zn(2+)</name>
        <dbReference type="ChEBI" id="CHEBI:29105"/>
    </ligand>
</feature>
<dbReference type="InterPro" id="IPR011057">
    <property type="entry name" value="Mss4-like_sf"/>
</dbReference>